<dbReference type="Proteomes" id="UP000621454">
    <property type="component" value="Unassembled WGS sequence"/>
</dbReference>
<evidence type="ECO:0000256" key="2">
    <source>
        <dbReference type="ARBA" id="ARBA00009298"/>
    </source>
</evidence>
<keyword evidence="3" id="KW-1003">Cell membrane</keyword>
<evidence type="ECO:0000259" key="8">
    <source>
        <dbReference type="Pfam" id="PF02308"/>
    </source>
</evidence>
<dbReference type="PRINTS" id="PR01837">
    <property type="entry name" value="MGTCSAPBPROT"/>
</dbReference>
<comment type="caution">
    <text evidence="10">The sequence shown here is derived from an EMBL/GenBank/DDBJ whole genome shotgun (WGS) entry which is preliminary data.</text>
</comment>
<name>A0A916WS33_9ACTN</name>
<dbReference type="InterPro" id="IPR003416">
    <property type="entry name" value="MgtC/SapB/SrpB/YhiD_fam"/>
</dbReference>
<dbReference type="InterPro" id="IPR049177">
    <property type="entry name" value="MgtC_SapB_SrpB_YhiD_N"/>
</dbReference>
<evidence type="ECO:0000256" key="5">
    <source>
        <dbReference type="ARBA" id="ARBA00022989"/>
    </source>
</evidence>
<dbReference type="PANTHER" id="PTHR33778:SF3">
    <property type="entry name" value="PROTEIN MGTC"/>
    <property type="match status" value="1"/>
</dbReference>
<dbReference type="Gene3D" id="3.30.70.260">
    <property type="match status" value="1"/>
</dbReference>
<sequence length="237" mass="24765">MSHTTEFMIRILVALACGAAIGFERQWRARTAGLRTNALVSLGAALFVVMGAFSFHGPDADPTRVAAQVVSGIGFLGAGVIMKQGATISGLNTAATLWASAAVGSLAGGGMIGVALVGTATVMAANTMLRPLARLLDRHHSVAGREQPEVDYQFLVTCKPADEVSVRALVFDAIHQPQFTVRSIAAIDEPDGTVTISAQVHSEERTDSAIETALAAVVRADHVTSVRWSATEQAVTD</sequence>
<evidence type="ECO:0000256" key="7">
    <source>
        <dbReference type="SAM" id="Phobius"/>
    </source>
</evidence>
<gene>
    <name evidence="10" type="ORF">GCM10011489_16830</name>
</gene>
<keyword evidence="11" id="KW-1185">Reference proteome</keyword>
<keyword evidence="4 7" id="KW-0812">Transmembrane</keyword>
<proteinExistence type="inferred from homology"/>
<feature type="transmembrane region" description="Helical" evidence="7">
    <location>
        <begin position="102"/>
        <end position="125"/>
    </location>
</feature>
<evidence type="ECO:0000256" key="4">
    <source>
        <dbReference type="ARBA" id="ARBA00022692"/>
    </source>
</evidence>
<feature type="transmembrane region" description="Helical" evidence="7">
    <location>
        <begin position="35"/>
        <end position="53"/>
    </location>
</feature>
<accession>A0A916WS33</accession>
<keyword evidence="6 7" id="KW-0472">Membrane</keyword>
<evidence type="ECO:0000313" key="10">
    <source>
        <dbReference type="EMBL" id="GGB29353.1"/>
    </source>
</evidence>
<dbReference type="Pfam" id="PF02308">
    <property type="entry name" value="MgtC"/>
    <property type="match status" value="1"/>
</dbReference>
<feature type="transmembrane region" description="Helical" evidence="7">
    <location>
        <begin position="65"/>
        <end position="82"/>
    </location>
</feature>
<comment type="subcellular location">
    <subcellularLocation>
        <location evidence="1">Cell membrane</location>
        <topology evidence="1">Multi-pass membrane protein</topology>
    </subcellularLocation>
</comment>
<reference evidence="10" key="1">
    <citation type="journal article" date="2014" name="Int. J. Syst. Evol. Microbiol.">
        <title>Complete genome sequence of Corynebacterium casei LMG S-19264T (=DSM 44701T), isolated from a smear-ripened cheese.</title>
        <authorList>
            <consortium name="US DOE Joint Genome Institute (JGI-PGF)"/>
            <person name="Walter F."/>
            <person name="Albersmeier A."/>
            <person name="Kalinowski J."/>
            <person name="Ruckert C."/>
        </authorList>
    </citation>
    <scope>NUCLEOTIDE SEQUENCE</scope>
    <source>
        <strain evidence="10">CGMCC 1.12827</strain>
    </source>
</reference>
<keyword evidence="5 7" id="KW-1133">Transmembrane helix</keyword>
<reference evidence="10" key="2">
    <citation type="submission" date="2020-09" db="EMBL/GenBank/DDBJ databases">
        <authorList>
            <person name="Sun Q."/>
            <person name="Zhou Y."/>
        </authorList>
    </citation>
    <scope>NUCLEOTIDE SEQUENCE</scope>
    <source>
        <strain evidence="10">CGMCC 1.12827</strain>
    </source>
</reference>
<dbReference type="GO" id="GO:0005886">
    <property type="term" value="C:plasma membrane"/>
    <property type="evidence" value="ECO:0007669"/>
    <property type="project" value="UniProtKB-SubCell"/>
</dbReference>
<evidence type="ECO:0000313" key="11">
    <source>
        <dbReference type="Proteomes" id="UP000621454"/>
    </source>
</evidence>
<evidence type="ECO:0000256" key="3">
    <source>
        <dbReference type="ARBA" id="ARBA00022475"/>
    </source>
</evidence>
<organism evidence="10 11">
    <name type="scientific">Gordonia jinhuaensis</name>
    <dbReference type="NCBI Taxonomy" id="1517702"/>
    <lineage>
        <taxon>Bacteria</taxon>
        <taxon>Bacillati</taxon>
        <taxon>Actinomycetota</taxon>
        <taxon>Actinomycetes</taxon>
        <taxon>Mycobacteriales</taxon>
        <taxon>Gordoniaceae</taxon>
        <taxon>Gordonia</taxon>
    </lineage>
</organism>
<dbReference type="EMBL" id="BMGC01000009">
    <property type="protein sequence ID" value="GGB29353.1"/>
    <property type="molecule type" value="Genomic_DNA"/>
</dbReference>
<dbReference type="Pfam" id="PF21770">
    <property type="entry name" value="MgtC_SapB_C"/>
    <property type="match status" value="1"/>
</dbReference>
<dbReference type="InterPro" id="IPR048640">
    <property type="entry name" value="MgtC-like_C"/>
</dbReference>
<feature type="domain" description="MgtC/SapB/SrpB/YhiD N-terminal" evidence="8">
    <location>
        <begin position="11"/>
        <end position="134"/>
    </location>
</feature>
<evidence type="ECO:0000259" key="9">
    <source>
        <dbReference type="Pfam" id="PF21770"/>
    </source>
</evidence>
<evidence type="ECO:0000256" key="1">
    <source>
        <dbReference type="ARBA" id="ARBA00004651"/>
    </source>
</evidence>
<comment type="similarity">
    <text evidence="2">Belongs to the MgtC/SapB family.</text>
</comment>
<dbReference type="RefSeq" id="WP_188586154.1">
    <property type="nucleotide sequence ID" value="NZ_BMGC01000009.1"/>
</dbReference>
<dbReference type="AlphaFoldDB" id="A0A916WS33"/>
<dbReference type="PANTHER" id="PTHR33778">
    <property type="entry name" value="PROTEIN MGTC"/>
    <property type="match status" value="1"/>
</dbReference>
<evidence type="ECO:0000256" key="6">
    <source>
        <dbReference type="ARBA" id="ARBA00023136"/>
    </source>
</evidence>
<protein>
    <submittedName>
        <fullName evidence="10">Mg2+ transport P-type ATPase C MgtC</fullName>
    </submittedName>
</protein>
<feature type="domain" description="MgtC-like C-terminal" evidence="9">
    <location>
        <begin position="152"/>
        <end position="228"/>
    </location>
</feature>